<gene>
    <name evidence="2" type="ORF">SAMN05660923_02158</name>
</gene>
<dbReference type="AlphaFoldDB" id="A0A1H3AWM6"/>
<feature type="signal peptide" evidence="1">
    <location>
        <begin position="1"/>
        <end position="26"/>
    </location>
</feature>
<dbReference type="RefSeq" id="WP_093753561.1">
    <property type="nucleotide sequence ID" value="NZ_FNNG01000009.1"/>
</dbReference>
<protein>
    <submittedName>
        <fullName evidence="2">Uncharacterized protein</fullName>
    </submittedName>
</protein>
<sequence>MINSIRGISLLLSVLMLFMFASQVLAYDDSNFLFKEENLIITSIIESKEYTKIKIQNKEDNKIEFVESYLQKDGTYKYIVTTDDDTFTIFKKDENIMIEDKNGNII</sequence>
<name>A0A1H3AWM6_9FIRM</name>
<accession>A0A1H3AWM6</accession>
<keyword evidence="1" id="KW-0732">Signal</keyword>
<reference evidence="2 3" key="1">
    <citation type="submission" date="2016-10" db="EMBL/GenBank/DDBJ databases">
        <authorList>
            <person name="de Groot N.N."/>
        </authorList>
    </citation>
    <scope>NUCLEOTIDE SEQUENCE [LARGE SCALE GENOMIC DNA]</scope>
    <source>
        <strain evidence="2 3">DSM 23310</strain>
    </source>
</reference>
<feature type="chain" id="PRO_5011679133" evidence="1">
    <location>
        <begin position="27"/>
        <end position="106"/>
    </location>
</feature>
<evidence type="ECO:0000313" key="3">
    <source>
        <dbReference type="Proteomes" id="UP000198828"/>
    </source>
</evidence>
<organism evidence="2 3">
    <name type="scientific">Tepidimicrobium xylanilyticum</name>
    <dbReference type="NCBI Taxonomy" id="1123352"/>
    <lineage>
        <taxon>Bacteria</taxon>
        <taxon>Bacillati</taxon>
        <taxon>Bacillota</taxon>
        <taxon>Tissierellia</taxon>
        <taxon>Tissierellales</taxon>
        <taxon>Tepidimicrobiaceae</taxon>
        <taxon>Tepidimicrobium</taxon>
    </lineage>
</organism>
<dbReference type="EMBL" id="FNNG01000009">
    <property type="protein sequence ID" value="SDX34067.1"/>
    <property type="molecule type" value="Genomic_DNA"/>
</dbReference>
<dbReference type="Proteomes" id="UP000198828">
    <property type="component" value="Unassembled WGS sequence"/>
</dbReference>
<proteinExistence type="predicted"/>
<keyword evidence="3" id="KW-1185">Reference proteome</keyword>
<evidence type="ECO:0000313" key="2">
    <source>
        <dbReference type="EMBL" id="SDX34067.1"/>
    </source>
</evidence>
<evidence type="ECO:0000256" key="1">
    <source>
        <dbReference type="SAM" id="SignalP"/>
    </source>
</evidence>